<protein>
    <submittedName>
        <fullName evidence="1">Uncharacterized protein</fullName>
    </submittedName>
</protein>
<name>A0AAD5NL14_ACENE</name>
<evidence type="ECO:0000313" key="1">
    <source>
        <dbReference type="EMBL" id="KAI9164777.1"/>
    </source>
</evidence>
<accession>A0AAD5NL14</accession>
<gene>
    <name evidence="1" type="ORF">LWI28_001812</name>
</gene>
<dbReference type="Proteomes" id="UP001064489">
    <property type="component" value="Chromosome 10"/>
</dbReference>
<evidence type="ECO:0000313" key="2">
    <source>
        <dbReference type="Proteomes" id="UP001064489"/>
    </source>
</evidence>
<reference evidence="1" key="1">
    <citation type="journal article" date="2022" name="Plant J.">
        <title>Strategies of tolerance reflected in two North American maple genomes.</title>
        <authorList>
            <person name="McEvoy S.L."/>
            <person name="Sezen U.U."/>
            <person name="Trouern-Trend A."/>
            <person name="McMahon S.M."/>
            <person name="Schaberg P.G."/>
            <person name="Yang J."/>
            <person name="Wegrzyn J.L."/>
            <person name="Swenson N.G."/>
        </authorList>
    </citation>
    <scope>NUCLEOTIDE SEQUENCE</scope>
    <source>
        <strain evidence="1">91603</strain>
    </source>
</reference>
<dbReference type="EMBL" id="JAJSOW010000105">
    <property type="protein sequence ID" value="KAI9164777.1"/>
    <property type="molecule type" value="Genomic_DNA"/>
</dbReference>
<keyword evidence="2" id="KW-1185">Reference proteome</keyword>
<reference evidence="1" key="2">
    <citation type="submission" date="2023-02" db="EMBL/GenBank/DDBJ databases">
        <authorList>
            <person name="Swenson N.G."/>
            <person name="Wegrzyn J.L."/>
            <person name="Mcevoy S.L."/>
        </authorList>
    </citation>
    <scope>NUCLEOTIDE SEQUENCE</scope>
    <source>
        <strain evidence="1">91603</strain>
        <tissue evidence="1">Leaf</tissue>
    </source>
</reference>
<dbReference type="AlphaFoldDB" id="A0AAD5NL14"/>
<organism evidence="1 2">
    <name type="scientific">Acer negundo</name>
    <name type="common">Box elder</name>
    <dbReference type="NCBI Taxonomy" id="4023"/>
    <lineage>
        <taxon>Eukaryota</taxon>
        <taxon>Viridiplantae</taxon>
        <taxon>Streptophyta</taxon>
        <taxon>Embryophyta</taxon>
        <taxon>Tracheophyta</taxon>
        <taxon>Spermatophyta</taxon>
        <taxon>Magnoliopsida</taxon>
        <taxon>eudicotyledons</taxon>
        <taxon>Gunneridae</taxon>
        <taxon>Pentapetalae</taxon>
        <taxon>rosids</taxon>
        <taxon>malvids</taxon>
        <taxon>Sapindales</taxon>
        <taxon>Sapindaceae</taxon>
        <taxon>Hippocastanoideae</taxon>
        <taxon>Acereae</taxon>
        <taxon>Acer</taxon>
    </lineage>
</organism>
<proteinExistence type="predicted"/>
<comment type="caution">
    <text evidence="1">The sequence shown here is derived from an EMBL/GenBank/DDBJ whole genome shotgun (WGS) entry which is preliminary data.</text>
</comment>
<sequence>MLADTNHNFSKNSVSRHFFNPEIWNRSPPNLSRREGILEIMAATQPWEDRDRRLLLVESDLIELGLFSALSRHWRRFGVTVVPPRALKRRPNKENVCRKVAKIVAGTSTSNASHLDLLKDVVKKRVPHTGAGVFSPDEKVNIGDSDEKNDDQVALRDLISRERRSKSIFDLLSTAHPLSFDRAQIDEEPPKDDLLEHHSGHPCKVHKSFGQPYEIPLSARRIAYRSRLAGVDAIGAGSSLVKVDLDVPTWPRKITTKAFPVGFAMEEMTRPLITQDRQAGEISRLKKELTEKDEKLKSTSV</sequence>